<comment type="caution">
    <text evidence="2">The sequence shown here is derived from an EMBL/GenBank/DDBJ whole genome shotgun (WGS) entry which is preliminary data.</text>
</comment>
<evidence type="ECO:0000256" key="1">
    <source>
        <dbReference type="SAM" id="SignalP"/>
    </source>
</evidence>
<evidence type="ECO:0000313" key="2">
    <source>
        <dbReference type="EMBL" id="KIC63898.1"/>
    </source>
</evidence>
<proteinExistence type="predicted"/>
<protein>
    <submittedName>
        <fullName evidence="2">Uncharacterized protein</fullName>
    </submittedName>
</protein>
<dbReference type="EMBL" id="JWTA01000004">
    <property type="protein sequence ID" value="KIC63898.1"/>
    <property type="molecule type" value="Genomic_DNA"/>
</dbReference>
<feature type="signal peptide" evidence="1">
    <location>
        <begin position="1"/>
        <end position="23"/>
    </location>
</feature>
<sequence>MKKIVLIVSITVSGLMYSQVAFGKTTLESASSSIEFGAANRGMVLPWVTDVASVQNAVNGTMIYDLSDKKVKVYKNSAWVDLSIDATGVADSSIQDALNDNPIAKVAVGTPTTTSGILVLEDSNKAMILPKVVSPHLNIISPAAGLMVYDTVKKQLAVYNGSVWTFWGE</sequence>
<organism evidence="2 3">
    <name type="scientific">Chryseobacterium taiwanense</name>
    <dbReference type="NCBI Taxonomy" id="363331"/>
    <lineage>
        <taxon>Bacteria</taxon>
        <taxon>Pseudomonadati</taxon>
        <taxon>Bacteroidota</taxon>
        <taxon>Flavobacteriia</taxon>
        <taxon>Flavobacteriales</taxon>
        <taxon>Weeksellaceae</taxon>
        <taxon>Chryseobacterium group</taxon>
        <taxon>Chryseobacterium</taxon>
    </lineage>
</organism>
<dbReference type="AlphaFoldDB" id="A0A0B4EBA0"/>
<keyword evidence="1" id="KW-0732">Signal</keyword>
<dbReference type="Proteomes" id="UP000031167">
    <property type="component" value="Unassembled WGS sequence"/>
</dbReference>
<keyword evidence="3" id="KW-1185">Reference proteome</keyword>
<dbReference type="RefSeq" id="WP_039365418.1">
    <property type="nucleotide sequence ID" value="NZ_JWTA01000004.1"/>
</dbReference>
<accession>A0A0B4EBA0</accession>
<reference evidence="2 3" key="1">
    <citation type="submission" date="2014-12" db="EMBL/GenBank/DDBJ databases">
        <title>Genome sequencing of Chryseobacterium taiwanense TPW19.</title>
        <authorList>
            <person name="Tan P.W."/>
            <person name="Chan K.-G."/>
        </authorList>
    </citation>
    <scope>NUCLEOTIDE SEQUENCE [LARGE SCALE GENOMIC DNA]</scope>
    <source>
        <strain evidence="2 3">TPW19</strain>
    </source>
</reference>
<evidence type="ECO:0000313" key="3">
    <source>
        <dbReference type="Proteomes" id="UP000031167"/>
    </source>
</evidence>
<dbReference type="STRING" id="363331.RM51_03960"/>
<feature type="chain" id="PRO_5002101606" evidence="1">
    <location>
        <begin position="24"/>
        <end position="169"/>
    </location>
</feature>
<gene>
    <name evidence="2" type="ORF">RM51_03960</name>
</gene>
<dbReference type="OrthoDB" id="705292at2"/>
<name>A0A0B4EBA0_9FLAO</name>